<dbReference type="Gene3D" id="3.40.50.720">
    <property type="entry name" value="NAD(P)-binding Rossmann-like Domain"/>
    <property type="match status" value="1"/>
</dbReference>
<dbReference type="PANTHER" id="PTHR43639:SF5">
    <property type="entry name" value="OXIDOREDUCTASE, SHORT-CHAIN DEHYDROGENASE_REDUCTASE FAMILY (AFU_ORTHOLOGUE AFUA_6G09140)"/>
    <property type="match status" value="1"/>
</dbReference>
<dbReference type="PATRIC" id="fig|123899.6.peg.1151"/>
<dbReference type="Pfam" id="PF13561">
    <property type="entry name" value="adh_short_C2"/>
    <property type="match status" value="1"/>
</dbReference>
<dbReference type="STRING" id="123899.SAMEA3906487_01174"/>
<dbReference type="NCBIfam" id="NF005559">
    <property type="entry name" value="PRK07231.1"/>
    <property type="match status" value="1"/>
</dbReference>
<dbReference type="InterPro" id="IPR036291">
    <property type="entry name" value="NAD(P)-bd_dom_sf"/>
</dbReference>
<dbReference type="KEGG" id="btrm:SAMEA390648701174"/>
<dbReference type="OrthoDB" id="6823797at2"/>
<dbReference type="RefSeq" id="WP_025514919.1">
    <property type="nucleotide sequence ID" value="NZ_CP016340.1"/>
</dbReference>
<sequence>MRLKGKTAIITGAGSGFGEGIAITFAREGANVVVADINEVGGQRVADAIRDAGGQAVFARADVSRSDDVAGLLQTALSAFGGLTTVVNNAGTTHRNRPMLEVDEDEFDRIYAVNVKSIYLTAKHMVPHFRAHGGGAFINIASTAAIRPRPGLTWYNGTKGAVVTTSKSMAAELGPDNIRVNCVNPVIGATGLLADFMGMPDTPENRKRFLGTIPLGRFSTPQDIANACLYLASDEAGFITGTCLEVDGGRCV</sequence>
<keyword evidence="2 3" id="KW-0560">Oxidoreductase</keyword>
<dbReference type="AlphaFoldDB" id="A0A157MRW9"/>
<evidence type="ECO:0000313" key="3">
    <source>
        <dbReference type="EMBL" id="SAI68284.1"/>
    </source>
</evidence>
<evidence type="ECO:0000256" key="1">
    <source>
        <dbReference type="ARBA" id="ARBA00006484"/>
    </source>
</evidence>
<dbReference type="eggNOG" id="COG1028">
    <property type="taxonomic scope" value="Bacteria"/>
</dbReference>
<organism evidence="3 4">
    <name type="scientific">Bordetella trematum</name>
    <dbReference type="NCBI Taxonomy" id="123899"/>
    <lineage>
        <taxon>Bacteria</taxon>
        <taxon>Pseudomonadati</taxon>
        <taxon>Pseudomonadota</taxon>
        <taxon>Betaproteobacteria</taxon>
        <taxon>Burkholderiales</taxon>
        <taxon>Alcaligenaceae</taxon>
        <taxon>Bordetella</taxon>
    </lineage>
</organism>
<dbReference type="CDD" id="cd05345">
    <property type="entry name" value="BKR_3_SDR_c"/>
    <property type="match status" value="1"/>
</dbReference>
<keyword evidence="4" id="KW-1185">Reference proteome</keyword>
<accession>A0A157MRW9</accession>
<dbReference type="GO" id="GO:0004316">
    <property type="term" value="F:3-oxoacyl-[acyl-carrier-protein] reductase (NADPH) activity"/>
    <property type="evidence" value="ECO:0007669"/>
    <property type="project" value="UniProtKB-EC"/>
</dbReference>
<dbReference type="FunFam" id="3.40.50.720:FF:000084">
    <property type="entry name" value="Short-chain dehydrogenase reductase"/>
    <property type="match status" value="1"/>
</dbReference>
<protein>
    <submittedName>
        <fullName evidence="3">3-ketoacyl-(Acyl-carrier-protein) reductase</fullName>
        <ecNumber evidence="3">1.1.1.100</ecNumber>
    </submittedName>
</protein>
<evidence type="ECO:0000256" key="2">
    <source>
        <dbReference type="ARBA" id="ARBA00023002"/>
    </source>
</evidence>
<dbReference type="PRINTS" id="PR00081">
    <property type="entry name" value="GDHRDH"/>
</dbReference>
<evidence type="ECO:0000313" key="4">
    <source>
        <dbReference type="Proteomes" id="UP000076825"/>
    </source>
</evidence>
<comment type="similarity">
    <text evidence="1">Belongs to the short-chain dehydrogenases/reductases (SDR) family.</text>
</comment>
<dbReference type="PANTHER" id="PTHR43639">
    <property type="entry name" value="OXIDOREDUCTASE, SHORT-CHAIN DEHYDROGENASE/REDUCTASE FAMILY (AFU_ORTHOLOGUE AFUA_5G02870)"/>
    <property type="match status" value="1"/>
</dbReference>
<gene>
    <name evidence="3" type="primary">fabG_3</name>
    <name evidence="3" type="ORF">SAMEA3906487_01174</name>
</gene>
<dbReference type="InterPro" id="IPR002347">
    <property type="entry name" value="SDR_fam"/>
</dbReference>
<proteinExistence type="inferred from homology"/>
<dbReference type="Proteomes" id="UP000076825">
    <property type="component" value="Chromosome 1"/>
</dbReference>
<dbReference type="EC" id="1.1.1.100" evidence="3"/>
<dbReference type="EMBL" id="LT546645">
    <property type="protein sequence ID" value="SAI68284.1"/>
    <property type="molecule type" value="Genomic_DNA"/>
</dbReference>
<dbReference type="PRINTS" id="PR00080">
    <property type="entry name" value="SDRFAMILY"/>
</dbReference>
<name>A0A157MRW9_9BORD</name>
<dbReference type="SUPFAM" id="SSF51735">
    <property type="entry name" value="NAD(P)-binding Rossmann-fold domains"/>
    <property type="match status" value="1"/>
</dbReference>
<reference evidence="3 4" key="1">
    <citation type="submission" date="2016-04" db="EMBL/GenBank/DDBJ databases">
        <authorList>
            <consortium name="Pathogen Informatics"/>
        </authorList>
    </citation>
    <scope>NUCLEOTIDE SEQUENCE [LARGE SCALE GENOMIC DNA]</scope>
    <source>
        <strain evidence="3 4">H044680328</strain>
    </source>
</reference>
<dbReference type="GeneID" id="56587421"/>